<evidence type="ECO:0000313" key="4">
    <source>
        <dbReference type="EMBL" id="KJU82524.1"/>
    </source>
</evidence>
<dbReference type="InterPro" id="IPR030392">
    <property type="entry name" value="S74_ICA"/>
</dbReference>
<dbReference type="PROSITE" id="PS51688">
    <property type="entry name" value="ICA"/>
    <property type="match status" value="1"/>
</dbReference>
<evidence type="ECO:0000256" key="1">
    <source>
        <dbReference type="SAM" id="Coils"/>
    </source>
</evidence>
<evidence type="ECO:0000256" key="2">
    <source>
        <dbReference type="SAM" id="SignalP"/>
    </source>
</evidence>
<comment type="caution">
    <text evidence="4">The sequence shown here is derived from an EMBL/GenBank/DDBJ whole genome shotgun (WGS) entry which is preliminary data.</text>
</comment>
<keyword evidence="2" id="KW-0732">Signal</keyword>
<name>A0A0F3GKN6_9BACT</name>
<dbReference type="InterPro" id="IPR036388">
    <property type="entry name" value="WH-like_DNA-bd_sf"/>
</dbReference>
<dbReference type="Proteomes" id="UP000033423">
    <property type="component" value="Unassembled WGS sequence"/>
</dbReference>
<evidence type="ECO:0000313" key="5">
    <source>
        <dbReference type="Proteomes" id="UP000033423"/>
    </source>
</evidence>
<feature type="coiled-coil region" evidence="1">
    <location>
        <begin position="268"/>
        <end position="295"/>
    </location>
</feature>
<dbReference type="EMBL" id="LACI01002283">
    <property type="protein sequence ID" value="KJU82524.1"/>
    <property type="molecule type" value="Genomic_DNA"/>
</dbReference>
<organism evidence="4 5">
    <name type="scientific">Candidatus Magnetobacterium bavaricum</name>
    <dbReference type="NCBI Taxonomy" id="29290"/>
    <lineage>
        <taxon>Bacteria</taxon>
        <taxon>Pseudomonadati</taxon>
        <taxon>Nitrospirota</taxon>
        <taxon>Thermodesulfovibrionia</taxon>
        <taxon>Thermodesulfovibrionales</taxon>
        <taxon>Candidatus Magnetobacteriaceae</taxon>
        <taxon>Candidatus Magnetobacterium</taxon>
    </lineage>
</organism>
<reference evidence="4 5" key="1">
    <citation type="submission" date="2015-02" db="EMBL/GenBank/DDBJ databases">
        <title>Single-cell genomics of uncultivated deep-branching MTB reveals a conserved set of magnetosome genes.</title>
        <authorList>
            <person name="Kolinko S."/>
            <person name="Richter M."/>
            <person name="Glockner F.O."/>
            <person name="Brachmann A."/>
            <person name="Schuler D."/>
        </authorList>
    </citation>
    <scope>NUCLEOTIDE SEQUENCE [LARGE SCALE GENOMIC DNA]</scope>
    <source>
        <strain evidence="4">TM-1</strain>
    </source>
</reference>
<dbReference type="PATRIC" id="fig|29290.4.peg.6994"/>
<protein>
    <recommendedName>
        <fullName evidence="3">Peptidase S74 domain-containing protein</fullName>
    </recommendedName>
</protein>
<feature type="domain" description="Peptidase S74" evidence="3">
    <location>
        <begin position="198"/>
        <end position="289"/>
    </location>
</feature>
<feature type="signal peptide" evidence="2">
    <location>
        <begin position="1"/>
        <end position="30"/>
    </location>
</feature>
<accession>A0A0F3GKN6</accession>
<gene>
    <name evidence="4" type="ORF">MBAV_005283</name>
</gene>
<keyword evidence="5" id="KW-1185">Reference proteome</keyword>
<proteinExistence type="predicted"/>
<dbReference type="Gene3D" id="1.10.10.10">
    <property type="entry name" value="Winged helix-like DNA-binding domain superfamily/Winged helix DNA-binding domain"/>
    <property type="match status" value="1"/>
</dbReference>
<keyword evidence="1" id="KW-0175">Coiled coil</keyword>
<dbReference type="AlphaFoldDB" id="A0A0F3GKN6"/>
<dbReference type="Pfam" id="PF13884">
    <property type="entry name" value="Peptidase_S74"/>
    <property type="match status" value="1"/>
</dbReference>
<evidence type="ECO:0000259" key="3">
    <source>
        <dbReference type="PROSITE" id="PS51688"/>
    </source>
</evidence>
<sequence>MRFRNTGLKKLVGANVAIVALLFLTLSAYAGSVPNVFTSGTVAKSSEVNANFTYLGERSWDKSGSNLYYNGGNVGIGTDNPGAKLHVAGTVRLYDEVSAQGLIFEPGVNNIAIHKLSNEAAPWKGSFTSFAGFTPTIADLLLLGYEGISFGTRKNGDVLGMRLTSNGNVGIGQTAPAYPLHMGSGAYVTTGGVWTNASSREYKKDIQSLTSEDAMLAFNKLEPVSFKYKTEDEQHIGFIAEDVPDIVATKDRKGLSPMDVVALLTKVVQEQQKMAQEQQKTIVELKEEVRALKEKSQ</sequence>
<feature type="chain" id="PRO_5002461088" description="Peptidase S74 domain-containing protein" evidence="2">
    <location>
        <begin position="31"/>
        <end position="297"/>
    </location>
</feature>